<sequence>MNKTLRLAIFALALVAQAAVPGWMLVKHHLILTRGERFVLPVTLGDPRDLFMGHYARLRVAEDALPEALRDVPDNYLRYYCDQRYARQIDRSVASLRGELTVRLWRGSALAEGLTIEGLPAHDYLARAAAGQAPSGSPFHEDTLFAIEPFPGALELSSGDVHGLCGLASPTAIMQGLVVPVGYADYRRYVARAALRGEPRQTPREARHAWVCARDWAEKQDRWAEGKRILVLPLPDPPATADYGTAAGAYYQEVEETFVDWSRGRDKLLFYGEPGERAPRTVQSTLAKALPGARWLLPAEQLPEGLDASHVCLLLDAPPKRNPGAEWFLRASPGAYPEISAEGFQGWVQTVDPFGPLPPPQPGEAAKYAAALREAQSSCERELLCRRLAKALAREAQAQGDADGLERALAHIPLRTLRHYYENTCETYADWRALVAYLAARERAGRPVLLAGWRAIAPHADDPPPPPVPEPSAKSRAEDLLDLADRLLGE</sequence>
<reference evidence="1" key="1">
    <citation type="submission" date="2020-10" db="EMBL/GenBank/DDBJ databases">
        <authorList>
            <person name="Gilroy R."/>
        </authorList>
    </citation>
    <scope>NUCLEOTIDE SEQUENCE</scope>
    <source>
        <strain evidence="1">35461</strain>
    </source>
</reference>
<protein>
    <submittedName>
        <fullName evidence="1">GDYXXLXY domain-containing protein</fullName>
    </submittedName>
</protein>
<accession>A0A9D1T362</accession>
<dbReference type="InterPro" id="IPR025833">
    <property type="entry name" value="GDYXXLXY"/>
</dbReference>
<dbReference type="Pfam" id="PF14345">
    <property type="entry name" value="GDYXXLXY"/>
    <property type="match status" value="1"/>
</dbReference>
<proteinExistence type="predicted"/>
<comment type="caution">
    <text evidence="1">The sequence shown here is derived from an EMBL/GenBank/DDBJ whole genome shotgun (WGS) entry which is preliminary data.</text>
</comment>
<reference evidence="1" key="2">
    <citation type="journal article" date="2021" name="PeerJ">
        <title>Extensive microbial diversity within the chicken gut microbiome revealed by metagenomics and culture.</title>
        <authorList>
            <person name="Gilroy R."/>
            <person name="Ravi A."/>
            <person name="Getino M."/>
            <person name="Pursley I."/>
            <person name="Horton D.L."/>
            <person name="Alikhan N.F."/>
            <person name="Baker D."/>
            <person name="Gharbi K."/>
            <person name="Hall N."/>
            <person name="Watson M."/>
            <person name="Adriaenssens E.M."/>
            <person name="Foster-Nyarko E."/>
            <person name="Jarju S."/>
            <person name="Secka A."/>
            <person name="Antonio M."/>
            <person name="Oren A."/>
            <person name="Chaudhuri R.R."/>
            <person name="La Ragione R."/>
            <person name="Hildebrand F."/>
            <person name="Pallen M.J."/>
        </authorList>
    </citation>
    <scope>NUCLEOTIDE SEQUENCE</scope>
    <source>
        <strain evidence="1">35461</strain>
    </source>
</reference>
<gene>
    <name evidence="1" type="ORF">IAC79_04595</name>
</gene>
<evidence type="ECO:0000313" key="2">
    <source>
        <dbReference type="Proteomes" id="UP000886845"/>
    </source>
</evidence>
<dbReference type="Proteomes" id="UP000886845">
    <property type="component" value="Unassembled WGS sequence"/>
</dbReference>
<dbReference type="EMBL" id="DVOR01000146">
    <property type="protein sequence ID" value="HIV09374.1"/>
    <property type="molecule type" value="Genomic_DNA"/>
</dbReference>
<name>A0A9D1T362_9BACT</name>
<evidence type="ECO:0000313" key="1">
    <source>
        <dbReference type="EMBL" id="HIV09374.1"/>
    </source>
</evidence>
<dbReference type="AlphaFoldDB" id="A0A9D1T362"/>
<organism evidence="1 2">
    <name type="scientific">Candidatus Spyradenecus faecavium</name>
    <dbReference type="NCBI Taxonomy" id="2840947"/>
    <lineage>
        <taxon>Bacteria</taxon>
        <taxon>Pseudomonadati</taxon>
        <taxon>Lentisphaerota</taxon>
        <taxon>Lentisphaeria</taxon>
        <taxon>Lentisphaerales</taxon>
        <taxon>Lentisphaeraceae</taxon>
        <taxon>Lentisphaeraceae incertae sedis</taxon>
        <taxon>Candidatus Spyradenecus</taxon>
    </lineage>
</organism>